<dbReference type="InterPro" id="IPR036921">
    <property type="entry name" value="PurM-like_N_sf"/>
</dbReference>
<evidence type="ECO:0000256" key="1">
    <source>
        <dbReference type="ARBA" id="ARBA00006243"/>
    </source>
</evidence>
<dbReference type="Pfam" id="PF00586">
    <property type="entry name" value="AIRS"/>
    <property type="match status" value="1"/>
</dbReference>
<dbReference type="PIRSF" id="PIRSF005644">
    <property type="entry name" value="Hdrgns_mtr_HypE"/>
    <property type="match status" value="1"/>
</dbReference>
<dbReference type="Gene3D" id="3.30.1330.10">
    <property type="entry name" value="PurM-like, N-terminal domain"/>
    <property type="match status" value="1"/>
</dbReference>
<evidence type="ECO:0000313" key="4">
    <source>
        <dbReference type="EMBL" id="QEE18104.1"/>
    </source>
</evidence>
<dbReference type="GeneID" id="41331907"/>
<dbReference type="Proteomes" id="UP000321408">
    <property type="component" value="Chromosome"/>
</dbReference>
<gene>
    <name evidence="4" type="primary">hypE</name>
    <name evidence="4" type="ORF">DSAG12_03942</name>
</gene>
<dbReference type="RefSeq" id="WP_147665084.1">
    <property type="nucleotide sequence ID" value="NZ_CP042905.2"/>
</dbReference>
<feature type="domain" description="PurM-like C-terminal" evidence="3">
    <location>
        <begin position="170"/>
        <end position="315"/>
    </location>
</feature>
<evidence type="ECO:0000259" key="3">
    <source>
        <dbReference type="Pfam" id="PF02769"/>
    </source>
</evidence>
<dbReference type="GO" id="GO:0016301">
    <property type="term" value="F:kinase activity"/>
    <property type="evidence" value="ECO:0007669"/>
    <property type="project" value="UniProtKB-KW"/>
</dbReference>
<dbReference type="NCBIfam" id="TIGR02124">
    <property type="entry name" value="hypE"/>
    <property type="match status" value="1"/>
</dbReference>
<dbReference type="Pfam" id="PF02769">
    <property type="entry name" value="AIRS_C"/>
    <property type="match status" value="1"/>
</dbReference>
<reference evidence="4 5" key="2">
    <citation type="journal article" date="2024" name="Int. J. Syst. Evol. Microbiol.">
        <title>Promethearchaeum syntrophicum gen. nov., sp. nov., an anaerobic, obligately syntrophic archaeon, the first isolate of the lineage 'Asgard' archaea, and proposal of the new archaeal phylum Promethearchaeota phyl. nov. and kingdom Promethearchaeati regn. nov.</title>
        <authorList>
            <person name="Imachi H."/>
            <person name="Nobu M.K."/>
            <person name="Kato S."/>
            <person name="Takaki Y."/>
            <person name="Miyazaki M."/>
            <person name="Miyata M."/>
            <person name="Ogawara M."/>
            <person name="Saito Y."/>
            <person name="Sakai S."/>
            <person name="Tahara Y.O."/>
            <person name="Takano Y."/>
            <person name="Tasumi E."/>
            <person name="Uematsu K."/>
            <person name="Yoshimura T."/>
            <person name="Itoh T."/>
            <person name="Ohkuma M."/>
            <person name="Takai K."/>
        </authorList>
    </citation>
    <scope>NUCLEOTIDE SEQUENCE [LARGE SCALE GENOMIC DNA]</scope>
    <source>
        <strain evidence="4 5">MK-D1</strain>
    </source>
</reference>
<keyword evidence="5" id="KW-1185">Reference proteome</keyword>
<dbReference type="EMBL" id="CP042905">
    <property type="protein sequence ID" value="QEE18104.1"/>
    <property type="molecule type" value="Genomic_DNA"/>
</dbReference>
<dbReference type="Gene3D" id="3.90.650.10">
    <property type="entry name" value="PurM-like C-terminal domain"/>
    <property type="match status" value="1"/>
</dbReference>
<dbReference type="PANTHER" id="PTHR30303">
    <property type="entry name" value="HYDROGENASE ISOENZYMES FORMATION PROTEIN HYPE"/>
    <property type="match status" value="1"/>
</dbReference>
<dbReference type="InterPro" id="IPR016188">
    <property type="entry name" value="PurM-like_N"/>
</dbReference>
<dbReference type="KEGG" id="psyt:DSAG12_03942"/>
<dbReference type="SUPFAM" id="SSF55326">
    <property type="entry name" value="PurM N-terminal domain-like"/>
    <property type="match status" value="1"/>
</dbReference>
<dbReference type="PANTHER" id="PTHR30303:SF0">
    <property type="entry name" value="CARBAMOYL DEHYDRATASE HYPE"/>
    <property type="match status" value="1"/>
</dbReference>
<protein>
    <submittedName>
        <fullName evidence="4">Hydrogenase expression/formation protein HypE</fullName>
    </submittedName>
</protein>
<dbReference type="SUPFAM" id="SSF56042">
    <property type="entry name" value="PurM C-terminal domain-like"/>
    <property type="match status" value="1"/>
</dbReference>
<dbReference type="GO" id="GO:0051604">
    <property type="term" value="P:protein maturation"/>
    <property type="evidence" value="ECO:0007669"/>
    <property type="project" value="TreeGrafter"/>
</dbReference>
<feature type="domain" description="PurM-like N-terminal" evidence="2">
    <location>
        <begin position="44"/>
        <end position="157"/>
    </location>
</feature>
<dbReference type="AlphaFoldDB" id="A0A5B9DG56"/>
<organism evidence="4 5">
    <name type="scientific">Promethearchaeum syntrophicum</name>
    <dbReference type="NCBI Taxonomy" id="2594042"/>
    <lineage>
        <taxon>Archaea</taxon>
        <taxon>Promethearchaeati</taxon>
        <taxon>Promethearchaeota</taxon>
        <taxon>Promethearchaeia</taxon>
        <taxon>Promethearchaeales</taxon>
        <taxon>Promethearchaeaceae</taxon>
        <taxon>Promethearchaeum</taxon>
    </lineage>
</organism>
<name>A0A5B9DG56_9ARCH</name>
<evidence type="ECO:0000313" key="5">
    <source>
        <dbReference type="Proteomes" id="UP000321408"/>
    </source>
</evidence>
<accession>A0A5B9DG56</accession>
<evidence type="ECO:0000259" key="2">
    <source>
        <dbReference type="Pfam" id="PF00586"/>
    </source>
</evidence>
<dbReference type="InterPro" id="IPR036676">
    <property type="entry name" value="PurM-like_C_sf"/>
</dbReference>
<dbReference type="OrthoDB" id="31494at2157"/>
<dbReference type="InterPro" id="IPR010918">
    <property type="entry name" value="PurM-like_C_dom"/>
</dbReference>
<proteinExistence type="inferred from homology"/>
<reference evidence="4 5" key="1">
    <citation type="journal article" date="2020" name="Nature">
        <title>Isolation of an archaeon at the prokaryote-eukaryote interface.</title>
        <authorList>
            <person name="Imachi H."/>
            <person name="Nobu M.K."/>
            <person name="Nakahara N."/>
            <person name="Morono Y."/>
            <person name="Ogawara M."/>
            <person name="Takaki Y."/>
            <person name="Takano Y."/>
            <person name="Uematsu K."/>
            <person name="Ikuta T."/>
            <person name="Ito M."/>
            <person name="Matsui Y."/>
            <person name="Miyazaki M."/>
            <person name="Murata K."/>
            <person name="Saito Y."/>
            <person name="Sakai S."/>
            <person name="Song C."/>
            <person name="Tasumi E."/>
            <person name="Yamanaka Y."/>
            <person name="Yamaguchi T."/>
            <person name="Kamagata Y."/>
            <person name="Tamaki H."/>
            <person name="Takai K."/>
        </authorList>
    </citation>
    <scope>NUCLEOTIDE SEQUENCE [LARGE SCALE GENOMIC DNA]</scope>
    <source>
        <strain evidence="4 5">MK-D1</strain>
    </source>
</reference>
<comment type="similarity">
    <text evidence="1">Belongs to the HypE family.</text>
</comment>
<dbReference type="InterPro" id="IPR011854">
    <property type="entry name" value="HypE"/>
</dbReference>
<sequence>MSEKKIIQLGHGGGGILQGELIKFITENIPIKKIGKGIGVDAYDDGATVPLDNYDYEIVVTADGHTIHPLFFPGGDLGKLSVCGTVNDLIMMGAKPLALTSVVLIEEGTAFDFLGKIMDSFNKTAGEGEIAILAGDTKVMPRGSLKEIIITTSGIGIKSKKCQILDSNCKPGAKIILTGSIGDHGAALIARREGIDLETELKSDVAMLTPLYTVIKDQPGILAMKDPTRGGLAAALNEWAEKSNISIWVEESQLLIKREVKAISEILGLDPLEIANEGKAIICVESEYASQLLEKIKKTSIGKEARIIAEVKESNPKLVIMKTPLGSKRIIEKPMGELIPRIC</sequence>